<dbReference type="STRING" id="1034943.BN59_02163"/>
<gene>
    <name evidence="2" type="ORF">BN59_02163</name>
</gene>
<sequence>MMSKTKIETLLEVDSKTEEQEAKQTNPTRTFHDVMYNGSTGKVARTIYGFLNDKERAKLSSTSVDARRFESVDRTLTDDKFKVSLMTEILNVLDNPDYAEQLSISRNPSGFLRLNNDLIRLISKPELLNALTDAAELRLNFWPGDLYPNLGAKLEKETGHSHPRGFTSFIVTGGYYHDIHLPSNNEKDPGYMVFRGYVEPDKKRFEKQEGTHHLEHQVREKFEASSGYSYFSTSMIHNVVDPLHAESPENDHGTLTINVVFNALKSAPIPEYDLYMNDAASLVEKYDKLSPELAGETLEIVKGLLRGKIKELTATIEEKETANIPSPVEETKVSNSPTTFFSHKDSFDLAIDELNSELDDNIGLPILSNTEGNKTDDDSLEIRNDGIVAGV</sequence>
<name>A0A078KTT9_9GAMM</name>
<dbReference type="EMBL" id="CCSB01000002">
    <property type="protein sequence ID" value="CDZ77870.1"/>
    <property type="molecule type" value="Genomic_DNA"/>
</dbReference>
<feature type="compositionally biased region" description="Basic and acidic residues" evidence="1">
    <location>
        <begin position="1"/>
        <end position="22"/>
    </location>
</feature>
<protein>
    <submittedName>
        <fullName evidence="2">Uncharacterized protein</fullName>
    </submittedName>
</protein>
<feature type="region of interest" description="Disordered" evidence="1">
    <location>
        <begin position="1"/>
        <end position="27"/>
    </location>
</feature>
<accession>A0A078KTT9</accession>
<organism evidence="2 3">
    <name type="scientific">Legionella massiliensis</name>
    <dbReference type="NCBI Taxonomy" id="1034943"/>
    <lineage>
        <taxon>Bacteria</taxon>
        <taxon>Pseudomonadati</taxon>
        <taxon>Pseudomonadota</taxon>
        <taxon>Gammaproteobacteria</taxon>
        <taxon>Legionellales</taxon>
        <taxon>Legionellaceae</taxon>
        <taxon>Legionella</taxon>
    </lineage>
</organism>
<reference evidence="2 3" key="1">
    <citation type="submission" date="2014-06" db="EMBL/GenBank/DDBJ databases">
        <authorList>
            <person name="Urmite Genomes Urmite Genomes"/>
        </authorList>
    </citation>
    <scope>NUCLEOTIDE SEQUENCE [LARGE SCALE GENOMIC DNA]</scope>
</reference>
<dbReference type="RefSeq" id="WP_141650461.1">
    <property type="nucleotide sequence ID" value="NZ_CCVW01000002.1"/>
</dbReference>
<evidence type="ECO:0000313" key="2">
    <source>
        <dbReference type="EMBL" id="CDZ77870.1"/>
    </source>
</evidence>
<evidence type="ECO:0000313" key="3">
    <source>
        <dbReference type="Proteomes" id="UP000044071"/>
    </source>
</evidence>
<proteinExistence type="predicted"/>
<keyword evidence="3" id="KW-1185">Reference proteome</keyword>
<dbReference type="Proteomes" id="UP000044071">
    <property type="component" value="Unassembled WGS sequence"/>
</dbReference>
<evidence type="ECO:0000256" key="1">
    <source>
        <dbReference type="SAM" id="MobiDB-lite"/>
    </source>
</evidence>
<dbReference type="AlphaFoldDB" id="A0A078KTT9"/>